<evidence type="ECO:0000259" key="1">
    <source>
        <dbReference type="Pfam" id="PF18864"/>
    </source>
</evidence>
<reference evidence="3" key="1">
    <citation type="submission" date="2017-03" db="EMBL/GenBank/DDBJ databases">
        <authorList>
            <person name="Herbold C."/>
        </authorList>
    </citation>
    <scope>NUCLEOTIDE SEQUENCE [LARGE SCALE GENOMIC DNA]</scope>
</reference>
<dbReference type="InterPro" id="IPR041304">
    <property type="entry name" value="AbiTii"/>
</dbReference>
<sequence length="483" mass="56114">MNEIPYTHELETDQQVFKFITKKEIMTSKDLIHDISNLYDVIYHPPDMLTFDEKEELIEEKLTSLLISYGGLMGRMKENFPDKYETIKEIYSQITSLSQSRIRQRVVSHDRRMIAIEISRLASQAYEYVKAMEENTASSKSNQALKNAKKLREDLRSESIIMGDLLRECKTICRYLGISENNQWIDWEMNGYQGLFKTKGEAREKLPKYRLASMIFYNPFNRQLQLPHYINEIFGIAELEQPIAELEPLKKNGMMIHSSATLDELNKMLREKGSLNEDSFVSIASVPNNYIDRVINGVKNRIHEFLDEIILELEYGKIPEEIFSQIRREVDHKLTTLCPGAIEKLTITYEQLSLDKNPEIYSQVAATCRRVIKDVADVLYPPTTDVSHSENGKPIQLDDTKFKNRILEAMKLSIDSNTEKIFISSMFSYVDEFLSGIYRYASKGDHAKFNKTDATRCVVYTYLLLGDILHYYTVDKTNLEKIK</sequence>
<name>A0A2H1FFX9_9ARCH</name>
<proteinExistence type="predicted"/>
<dbReference type="EMBL" id="LT841358">
    <property type="protein sequence ID" value="SMH71666.1"/>
    <property type="molecule type" value="Genomic_DNA"/>
</dbReference>
<accession>A0A2H1FFX9</accession>
<gene>
    <name evidence="2" type="ORF">NCS_11478</name>
</gene>
<keyword evidence="3" id="KW-1185">Reference proteome</keyword>
<evidence type="ECO:0000313" key="3">
    <source>
        <dbReference type="Proteomes" id="UP000230607"/>
    </source>
</evidence>
<protein>
    <recommendedName>
        <fullName evidence="1">AbiTii domain-containing protein</fullName>
    </recommendedName>
</protein>
<feature type="domain" description="AbiTii" evidence="1">
    <location>
        <begin position="150"/>
        <end position="333"/>
    </location>
</feature>
<dbReference type="Proteomes" id="UP000230607">
    <property type="component" value="Chromosome 1"/>
</dbReference>
<dbReference type="Pfam" id="PF18864">
    <property type="entry name" value="AbiTii"/>
    <property type="match status" value="1"/>
</dbReference>
<evidence type="ECO:0000313" key="2">
    <source>
        <dbReference type="EMBL" id="SMH71666.1"/>
    </source>
</evidence>
<dbReference type="AlphaFoldDB" id="A0A2H1FFX9"/>
<organism evidence="2 3">
    <name type="scientific">Candidatus Nitrosotalea okcheonensis</name>
    <dbReference type="NCBI Taxonomy" id="1903276"/>
    <lineage>
        <taxon>Archaea</taxon>
        <taxon>Nitrososphaerota</taxon>
        <taxon>Nitrososphaeria</taxon>
        <taxon>Nitrosotaleales</taxon>
        <taxon>Nitrosotaleaceae</taxon>
        <taxon>Nitrosotalea</taxon>
    </lineage>
</organism>
<dbReference type="RefSeq" id="WP_157927595.1">
    <property type="nucleotide sequence ID" value="NZ_LT841358.1"/>
</dbReference>